<evidence type="ECO:0000256" key="6">
    <source>
        <dbReference type="ARBA" id="ARBA00047334"/>
    </source>
</evidence>
<dbReference type="GeneID" id="82535771"/>
<reference evidence="12 13" key="1">
    <citation type="submission" date="2018-04" db="EMBL/GenBank/DDBJ databases">
        <title>Novel Campyloabacter and Helicobacter Species and Strains.</title>
        <authorList>
            <person name="Mannion A.J."/>
            <person name="Shen Z."/>
            <person name="Fox J.G."/>
        </authorList>
    </citation>
    <scope>NUCLEOTIDE SEQUENCE [LARGE SCALE GENOMIC DNA]</scope>
    <source>
        <strain evidence="12 13">MIT 99-5101</strain>
    </source>
</reference>
<proteinExistence type="inferred from homology"/>
<feature type="domain" description="Thiamine phosphate synthase/TenI" evidence="11">
    <location>
        <begin position="5"/>
        <end position="190"/>
    </location>
</feature>
<dbReference type="GO" id="GO:0009228">
    <property type="term" value="P:thiamine biosynthetic process"/>
    <property type="evidence" value="ECO:0007669"/>
    <property type="project" value="UniProtKB-KW"/>
</dbReference>
<evidence type="ECO:0000259" key="11">
    <source>
        <dbReference type="Pfam" id="PF02581"/>
    </source>
</evidence>
<evidence type="ECO:0000256" key="8">
    <source>
        <dbReference type="ARBA" id="ARBA00047883"/>
    </source>
</evidence>
<dbReference type="Pfam" id="PF02581">
    <property type="entry name" value="TMP-TENI"/>
    <property type="match status" value="1"/>
</dbReference>
<comment type="catalytic activity">
    <reaction evidence="6 9">
        <text>4-methyl-5-(2-phosphooxyethyl)-thiazole + 4-amino-2-methyl-5-(diphosphooxymethyl)pyrimidine + H(+) = thiamine phosphate + diphosphate</text>
        <dbReference type="Rhea" id="RHEA:22328"/>
        <dbReference type="ChEBI" id="CHEBI:15378"/>
        <dbReference type="ChEBI" id="CHEBI:33019"/>
        <dbReference type="ChEBI" id="CHEBI:37575"/>
        <dbReference type="ChEBI" id="CHEBI:57841"/>
        <dbReference type="ChEBI" id="CHEBI:58296"/>
        <dbReference type="EC" id="2.5.1.3"/>
    </reaction>
</comment>
<dbReference type="RefSeq" id="WP_115551651.1">
    <property type="nucleotide sequence ID" value="NZ_CAONBV010000043.1"/>
</dbReference>
<dbReference type="PANTHER" id="PTHR20857:SF23">
    <property type="entry name" value="THIAMINE BIOSYNTHETIC BIFUNCTIONAL ENZYME"/>
    <property type="match status" value="1"/>
</dbReference>
<dbReference type="Proteomes" id="UP000256650">
    <property type="component" value="Unassembled WGS sequence"/>
</dbReference>
<comment type="catalytic activity">
    <reaction evidence="7 9">
        <text>2-(2-carboxy-4-methylthiazol-5-yl)ethyl phosphate + 4-amino-2-methyl-5-(diphosphooxymethyl)pyrimidine + 2 H(+) = thiamine phosphate + CO2 + diphosphate</text>
        <dbReference type="Rhea" id="RHEA:47848"/>
        <dbReference type="ChEBI" id="CHEBI:15378"/>
        <dbReference type="ChEBI" id="CHEBI:16526"/>
        <dbReference type="ChEBI" id="CHEBI:33019"/>
        <dbReference type="ChEBI" id="CHEBI:37575"/>
        <dbReference type="ChEBI" id="CHEBI:57841"/>
        <dbReference type="ChEBI" id="CHEBI:62890"/>
        <dbReference type="EC" id="2.5.1.3"/>
    </reaction>
</comment>
<dbReference type="GO" id="GO:0009229">
    <property type="term" value="P:thiamine diphosphate biosynthetic process"/>
    <property type="evidence" value="ECO:0007669"/>
    <property type="project" value="UniProtKB-UniPathway"/>
</dbReference>
<comment type="pathway">
    <text evidence="1 10">Cofactor biosynthesis; thiamine diphosphate biosynthesis; thiamine phosphate from 4-amino-2-methyl-5-diphosphomethylpyrimidine and 4-methyl-5-(2-phosphoethyl)-thiazole: step 1/1.</text>
</comment>
<evidence type="ECO:0000256" key="1">
    <source>
        <dbReference type="ARBA" id="ARBA00005165"/>
    </source>
</evidence>
<dbReference type="OrthoDB" id="9810880at2"/>
<evidence type="ECO:0000256" key="9">
    <source>
        <dbReference type="RuleBase" id="RU003826"/>
    </source>
</evidence>
<comment type="similarity">
    <text evidence="9">Belongs to the thiamine-phosphate synthase family.</text>
</comment>
<evidence type="ECO:0000256" key="2">
    <source>
        <dbReference type="ARBA" id="ARBA00022679"/>
    </source>
</evidence>
<dbReference type="SUPFAM" id="SSF51391">
    <property type="entry name" value="Thiamin phosphate synthase"/>
    <property type="match status" value="1"/>
</dbReference>
<keyword evidence="13" id="KW-1185">Reference proteome</keyword>
<evidence type="ECO:0000256" key="5">
    <source>
        <dbReference type="ARBA" id="ARBA00022977"/>
    </source>
</evidence>
<dbReference type="GO" id="GO:0005737">
    <property type="term" value="C:cytoplasm"/>
    <property type="evidence" value="ECO:0007669"/>
    <property type="project" value="TreeGrafter"/>
</dbReference>
<evidence type="ECO:0000256" key="7">
    <source>
        <dbReference type="ARBA" id="ARBA00047851"/>
    </source>
</evidence>
<gene>
    <name evidence="12" type="primary">thiE</name>
    <name evidence="12" type="ORF">CQA43_05645</name>
</gene>
<accession>A0A3D8ICF1</accession>
<protein>
    <recommendedName>
        <fullName evidence="9">Thiamine-phosphate synthase</fullName>
        <ecNumber evidence="9">2.5.1.3</ecNumber>
    </recommendedName>
    <alternativeName>
        <fullName evidence="9">Thiamine-phosphate pyrophosphorylase</fullName>
    </alternativeName>
</protein>
<dbReference type="InterPro" id="IPR013785">
    <property type="entry name" value="Aldolase_TIM"/>
</dbReference>
<dbReference type="EC" id="2.5.1.3" evidence="9"/>
<dbReference type="InterPro" id="IPR022998">
    <property type="entry name" value="ThiamineP_synth_TenI"/>
</dbReference>
<dbReference type="Gene3D" id="3.20.20.70">
    <property type="entry name" value="Aldolase class I"/>
    <property type="match status" value="1"/>
</dbReference>
<organism evidence="12 13">
    <name type="scientific">Helicobacter ganmani</name>
    <dbReference type="NCBI Taxonomy" id="60246"/>
    <lineage>
        <taxon>Bacteria</taxon>
        <taxon>Pseudomonadati</taxon>
        <taxon>Campylobacterota</taxon>
        <taxon>Epsilonproteobacteria</taxon>
        <taxon>Campylobacterales</taxon>
        <taxon>Helicobacteraceae</taxon>
        <taxon>Helicobacter</taxon>
    </lineage>
</organism>
<keyword evidence="3" id="KW-0479">Metal-binding</keyword>
<dbReference type="CDD" id="cd00564">
    <property type="entry name" value="TMP_TenI"/>
    <property type="match status" value="1"/>
</dbReference>
<sequence>MLKGIYAISDTLLTPKDKLEQSLQAAIQGGIALFQLRDKESCDEEIAELCPKLERICKDSNVVFVLNDRVELAINLKVEALHIGKKADDTPYTLEELRQIRADYRGILGVSCYGSLELAKAAVGAGADYVAFGSCFCSLTKPQAKRMDLSLFKQFSMMSHSIPACAIGGINAQNIAQIKEAQMVACISGIWRGDIVQNVQNLIKNWNC</sequence>
<keyword evidence="5 9" id="KW-0784">Thiamine biosynthesis</keyword>
<name>A0A3D8ICF1_9HELI</name>
<dbReference type="PANTHER" id="PTHR20857">
    <property type="entry name" value="THIAMINE-PHOSPHATE PYROPHOSPHORYLASE"/>
    <property type="match status" value="1"/>
</dbReference>
<dbReference type="NCBIfam" id="TIGR00693">
    <property type="entry name" value="thiE"/>
    <property type="match status" value="1"/>
</dbReference>
<dbReference type="InterPro" id="IPR034291">
    <property type="entry name" value="TMP_synthase"/>
</dbReference>
<evidence type="ECO:0000313" key="12">
    <source>
        <dbReference type="EMBL" id="RDU62725.1"/>
    </source>
</evidence>
<comment type="catalytic activity">
    <reaction evidence="8 9">
        <text>2-[(2R,5Z)-2-carboxy-4-methylthiazol-5(2H)-ylidene]ethyl phosphate + 4-amino-2-methyl-5-(diphosphooxymethyl)pyrimidine + 2 H(+) = thiamine phosphate + CO2 + diphosphate</text>
        <dbReference type="Rhea" id="RHEA:47844"/>
        <dbReference type="ChEBI" id="CHEBI:15378"/>
        <dbReference type="ChEBI" id="CHEBI:16526"/>
        <dbReference type="ChEBI" id="CHEBI:33019"/>
        <dbReference type="ChEBI" id="CHEBI:37575"/>
        <dbReference type="ChEBI" id="CHEBI:57841"/>
        <dbReference type="ChEBI" id="CHEBI:62899"/>
        <dbReference type="EC" id="2.5.1.3"/>
    </reaction>
</comment>
<dbReference type="InterPro" id="IPR036206">
    <property type="entry name" value="ThiamineP_synth_sf"/>
</dbReference>
<dbReference type="UniPathway" id="UPA00060">
    <property type="reaction ID" value="UER00141"/>
</dbReference>
<evidence type="ECO:0000313" key="13">
    <source>
        <dbReference type="Proteomes" id="UP000256650"/>
    </source>
</evidence>
<keyword evidence="2 9" id="KW-0808">Transferase</keyword>
<dbReference type="AlphaFoldDB" id="A0A3D8ICF1"/>
<evidence type="ECO:0000256" key="10">
    <source>
        <dbReference type="RuleBase" id="RU004253"/>
    </source>
</evidence>
<dbReference type="GO" id="GO:0004789">
    <property type="term" value="F:thiamine-phosphate diphosphorylase activity"/>
    <property type="evidence" value="ECO:0007669"/>
    <property type="project" value="UniProtKB-EC"/>
</dbReference>
<evidence type="ECO:0000256" key="4">
    <source>
        <dbReference type="ARBA" id="ARBA00022842"/>
    </source>
</evidence>
<comment type="caution">
    <text evidence="12">The sequence shown here is derived from an EMBL/GenBank/DDBJ whole genome shotgun (WGS) entry which is preliminary data.</text>
</comment>
<evidence type="ECO:0000256" key="3">
    <source>
        <dbReference type="ARBA" id="ARBA00022723"/>
    </source>
</evidence>
<dbReference type="EMBL" id="NXLS01000005">
    <property type="protein sequence ID" value="RDU62725.1"/>
    <property type="molecule type" value="Genomic_DNA"/>
</dbReference>
<dbReference type="GO" id="GO:0046872">
    <property type="term" value="F:metal ion binding"/>
    <property type="evidence" value="ECO:0007669"/>
    <property type="project" value="UniProtKB-KW"/>
</dbReference>
<keyword evidence="4" id="KW-0460">Magnesium</keyword>